<accession>B1WZZ2</accession>
<protein>
    <recommendedName>
        <fullName evidence="4">SPOR domain-containing protein</fullName>
    </recommendedName>
</protein>
<reference evidence="2 3" key="1">
    <citation type="journal article" date="2008" name="Proc. Natl. Acad. Sci. U.S.A.">
        <title>The genome of Cyanothece 51142, a unicellular diazotrophic cyanobacterium important in the marine nitrogen cycle.</title>
        <authorList>
            <person name="Welsh E.A."/>
            <person name="Liberton M."/>
            <person name="Stoeckel J."/>
            <person name="Loh T."/>
            <person name="Elvitigala T."/>
            <person name="Wang C."/>
            <person name="Wollam A."/>
            <person name="Fulton R.S."/>
            <person name="Clifton S.W."/>
            <person name="Jacobs J.M."/>
            <person name="Aurora R."/>
            <person name="Ghosh B.K."/>
            <person name="Sherman L.A."/>
            <person name="Smith R.D."/>
            <person name="Wilson R.K."/>
            <person name="Pakrasi H.B."/>
        </authorList>
    </citation>
    <scope>NUCLEOTIDE SEQUENCE [LARGE SCALE GENOMIC DNA]</scope>
    <source>
        <strain evidence="3">ATCC 51142 / BH68</strain>
    </source>
</reference>
<dbReference type="InterPro" id="IPR022222">
    <property type="entry name" value="DUF3747"/>
</dbReference>
<dbReference type="HOGENOM" id="CLU_055407_2_0_3"/>
<sequence>MWKSCCDDAMVETMKLTLIGKLVAVTTLALTGMIPWFPSEASPFDEQEVNQDDYIAIARPYGDNKYDLLIIRQIPGQRQCWEEIESNSVTTVDPLLLNFNFAGSCQRSTDSNGYSLRIDGQDLGLDYLLRIVERNGELVLVGTHRSDPSQPNIVVGRTDGVASGFLKIDLDPGWRFTQRAYNGNVLGHVYLTGDSTAILAQPAYNNTDSSAEAVMVSESDPPVQEQTFTAENPPSVPSYSSQPPRLSPENSLTSQPSRNTLPPPPIPSVSNEPPPLPSFSELPPLEPPTTKNVNGVVPPPSPNAVNTGRNTRTSQSYRVVVAVSSSQDRTRVRSLFPEAFSTSYQGRSMLQVGLFSDKNNAQKAEQSLRSIGLNPIIIQ</sequence>
<dbReference type="eggNOG" id="COG0810">
    <property type="taxonomic scope" value="Bacteria"/>
</dbReference>
<dbReference type="eggNOG" id="COG3420">
    <property type="taxonomic scope" value="Bacteria"/>
</dbReference>
<name>B1WZZ2_CROS5</name>
<evidence type="ECO:0000313" key="2">
    <source>
        <dbReference type="EMBL" id="ACB52891.1"/>
    </source>
</evidence>
<keyword evidence="3" id="KW-1185">Reference proteome</keyword>
<feature type="compositionally biased region" description="Pro residues" evidence="1">
    <location>
        <begin position="261"/>
        <end position="277"/>
    </location>
</feature>
<evidence type="ECO:0008006" key="4">
    <source>
        <dbReference type="Google" id="ProtNLM"/>
    </source>
</evidence>
<proteinExistence type="predicted"/>
<dbReference type="AlphaFoldDB" id="B1WZZ2"/>
<dbReference type="STRING" id="43989.cce_3543"/>
<feature type="compositionally biased region" description="Polar residues" evidence="1">
    <location>
        <begin position="248"/>
        <end position="260"/>
    </location>
</feature>
<dbReference type="Pfam" id="PF12565">
    <property type="entry name" value="DUF3747"/>
    <property type="match status" value="1"/>
</dbReference>
<dbReference type="EMBL" id="CP000806">
    <property type="protein sequence ID" value="ACB52891.1"/>
    <property type="molecule type" value="Genomic_DNA"/>
</dbReference>
<feature type="region of interest" description="Disordered" evidence="1">
    <location>
        <begin position="210"/>
        <end position="311"/>
    </location>
</feature>
<evidence type="ECO:0000313" key="3">
    <source>
        <dbReference type="Proteomes" id="UP000001203"/>
    </source>
</evidence>
<gene>
    <name evidence="2" type="ordered locus">cce_3543</name>
</gene>
<organism evidence="2 3">
    <name type="scientific">Crocosphaera subtropica (strain ATCC 51142 / BH68)</name>
    <name type="common">Cyanothece sp. (strain ATCC 51142)</name>
    <dbReference type="NCBI Taxonomy" id="43989"/>
    <lineage>
        <taxon>Bacteria</taxon>
        <taxon>Bacillati</taxon>
        <taxon>Cyanobacteriota</taxon>
        <taxon>Cyanophyceae</taxon>
        <taxon>Oscillatoriophycideae</taxon>
        <taxon>Chroococcales</taxon>
        <taxon>Aphanothecaceae</taxon>
        <taxon>Crocosphaera</taxon>
        <taxon>Crocosphaera subtropica</taxon>
    </lineage>
</organism>
<evidence type="ECO:0000256" key="1">
    <source>
        <dbReference type="SAM" id="MobiDB-lite"/>
    </source>
</evidence>
<dbReference type="KEGG" id="cyt:cce_3543"/>
<dbReference type="Proteomes" id="UP000001203">
    <property type="component" value="Chromosome circular"/>
</dbReference>